<organism evidence="2 3">
    <name type="scientific">Candidatus Eisenbergiella merdavium</name>
    <dbReference type="NCBI Taxonomy" id="2838551"/>
    <lineage>
        <taxon>Bacteria</taxon>
        <taxon>Bacillati</taxon>
        <taxon>Bacillota</taxon>
        <taxon>Clostridia</taxon>
        <taxon>Lachnospirales</taxon>
        <taxon>Lachnospiraceae</taxon>
        <taxon>Eisenbergiella</taxon>
    </lineage>
</organism>
<feature type="transmembrane region" description="Helical" evidence="1">
    <location>
        <begin position="230"/>
        <end position="263"/>
    </location>
</feature>
<feature type="transmembrane region" description="Helical" evidence="1">
    <location>
        <begin position="181"/>
        <end position="210"/>
    </location>
</feature>
<feature type="transmembrane region" description="Helical" evidence="1">
    <location>
        <begin position="402"/>
        <end position="423"/>
    </location>
</feature>
<comment type="caution">
    <text evidence="2">The sequence shown here is derived from an EMBL/GenBank/DDBJ whole genome shotgun (WGS) entry which is preliminary data.</text>
</comment>
<feature type="transmembrane region" description="Helical" evidence="1">
    <location>
        <begin position="151"/>
        <end position="169"/>
    </location>
</feature>
<feature type="transmembrane region" description="Helical" evidence="1">
    <location>
        <begin position="12"/>
        <end position="37"/>
    </location>
</feature>
<proteinExistence type="predicted"/>
<sequence length="433" mass="48999">MQIDAVRKGIRLTAQLCVLILGAVVAGMLALTLIFMLPTEVMKEHVASSIDIFYTESVYPQQVQGYKSTQLDNETDAIMLLGAIHETDTLGPLQQAAAVPHATIKGENSKCVVLKNYLWDGILPDGESNYDRYWHGYMLYLKPLLLLMDYADIRVLNMIVQVFVLLLLLRELVRRKLDSIIVPLGLFVAVVNPVATAMSLQFSSIYYIVLFSLLVLVRYGEKILADNRIYFFFTLVGIGVAYFDFLTYPIAAFVVPASAALFLDEKDWKEKILNIVKWGLCWGLGYVGMWAGKWIIGSIILDVNVIAEAFGRVNVHSGKAVQENGDMLSSLQVLWKNIKVLLRWPYILLGAAVFIFYEKKVIFGLNRRMFLLCLPFAILCLIPCLWIALLKSHSLWCYWYSYRNLGSTAFAAGIMMEVLSFSAEKKKRLDRRG</sequence>
<dbReference type="EMBL" id="DWWS01000020">
    <property type="protein sequence ID" value="HJC23125.1"/>
    <property type="molecule type" value="Genomic_DNA"/>
</dbReference>
<evidence type="ECO:0000313" key="2">
    <source>
        <dbReference type="EMBL" id="HJC23125.1"/>
    </source>
</evidence>
<keyword evidence="1" id="KW-0472">Membrane</keyword>
<accession>A0A9D2NFP8</accession>
<evidence type="ECO:0000313" key="3">
    <source>
        <dbReference type="Proteomes" id="UP000823891"/>
    </source>
</evidence>
<keyword evidence="1" id="KW-1133">Transmembrane helix</keyword>
<dbReference type="AlphaFoldDB" id="A0A9D2NFP8"/>
<protein>
    <submittedName>
        <fullName evidence="2">Uncharacterized protein</fullName>
    </submittedName>
</protein>
<evidence type="ECO:0000256" key="1">
    <source>
        <dbReference type="SAM" id="Phobius"/>
    </source>
</evidence>
<gene>
    <name evidence="2" type="ORF">H9761_05395</name>
</gene>
<reference evidence="2" key="2">
    <citation type="submission" date="2021-04" db="EMBL/GenBank/DDBJ databases">
        <authorList>
            <person name="Gilroy R."/>
        </authorList>
    </citation>
    <scope>NUCLEOTIDE SEQUENCE</scope>
    <source>
        <strain evidence="2">USAMLcec2-132</strain>
    </source>
</reference>
<feature type="transmembrane region" description="Helical" evidence="1">
    <location>
        <begin position="369"/>
        <end position="390"/>
    </location>
</feature>
<name>A0A9D2NFP8_9FIRM</name>
<feature type="transmembrane region" description="Helical" evidence="1">
    <location>
        <begin position="340"/>
        <end position="357"/>
    </location>
</feature>
<reference evidence="2" key="1">
    <citation type="journal article" date="2021" name="PeerJ">
        <title>Extensive microbial diversity within the chicken gut microbiome revealed by metagenomics and culture.</title>
        <authorList>
            <person name="Gilroy R."/>
            <person name="Ravi A."/>
            <person name="Getino M."/>
            <person name="Pursley I."/>
            <person name="Horton D.L."/>
            <person name="Alikhan N.F."/>
            <person name="Baker D."/>
            <person name="Gharbi K."/>
            <person name="Hall N."/>
            <person name="Watson M."/>
            <person name="Adriaenssens E.M."/>
            <person name="Foster-Nyarko E."/>
            <person name="Jarju S."/>
            <person name="Secka A."/>
            <person name="Antonio M."/>
            <person name="Oren A."/>
            <person name="Chaudhuri R.R."/>
            <person name="La Ragione R."/>
            <person name="Hildebrand F."/>
            <person name="Pallen M.J."/>
        </authorList>
    </citation>
    <scope>NUCLEOTIDE SEQUENCE</scope>
    <source>
        <strain evidence="2">USAMLcec2-132</strain>
    </source>
</reference>
<dbReference type="Proteomes" id="UP000823891">
    <property type="component" value="Unassembled WGS sequence"/>
</dbReference>
<keyword evidence="1" id="KW-0812">Transmembrane</keyword>